<dbReference type="AlphaFoldDB" id="A0AAV5CYZ2"/>
<proteinExistence type="predicted"/>
<feature type="transmembrane region" description="Helical" evidence="1">
    <location>
        <begin position="89"/>
        <end position="109"/>
    </location>
</feature>
<feature type="signal peptide" evidence="2">
    <location>
        <begin position="1"/>
        <end position="29"/>
    </location>
</feature>
<reference evidence="3" key="1">
    <citation type="journal article" date="2018" name="DNA Res.">
        <title>Multiple hybrid de novo genome assembly of finger millet, an orphan allotetraploid crop.</title>
        <authorList>
            <person name="Hatakeyama M."/>
            <person name="Aluri S."/>
            <person name="Balachadran M.T."/>
            <person name="Sivarajan S.R."/>
            <person name="Patrignani A."/>
            <person name="Gruter S."/>
            <person name="Poveda L."/>
            <person name="Shimizu-Inatsugi R."/>
            <person name="Baeten J."/>
            <person name="Francoijs K.J."/>
            <person name="Nataraja K.N."/>
            <person name="Reddy Y.A.N."/>
            <person name="Phadnis S."/>
            <person name="Ravikumar R.L."/>
            <person name="Schlapbach R."/>
            <person name="Sreeman S.M."/>
            <person name="Shimizu K.K."/>
        </authorList>
    </citation>
    <scope>NUCLEOTIDE SEQUENCE</scope>
</reference>
<accession>A0AAV5CYZ2</accession>
<keyword evidence="4" id="KW-1185">Reference proteome</keyword>
<keyword evidence="1" id="KW-0812">Transmembrane</keyword>
<comment type="caution">
    <text evidence="3">The sequence shown here is derived from an EMBL/GenBank/DDBJ whole genome shotgun (WGS) entry which is preliminary data.</text>
</comment>
<evidence type="ECO:0000256" key="2">
    <source>
        <dbReference type="SAM" id="SignalP"/>
    </source>
</evidence>
<reference evidence="3" key="2">
    <citation type="submission" date="2021-12" db="EMBL/GenBank/DDBJ databases">
        <title>Resequencing data analysis of finger millet.</title>
        <authorList>
            <person name="Hatakeyama M."/>
            <person name="Aluri S."/>
            <person name="Balachadran M.T."/>
            <person name="Sivarajan S.R."/>
            <person name="Poveda L."/>
            <person name="Shimizu-Inatsugi R."/>
            <person name="Schlapbach R."/>
            <person name="Sreeman S.M."/>
            <person name="Shimizu K.K."/>
        </authorList>
    </citation>
    <scope>NUCLEOTIDE SEQUENCE</scope>
</reference>
<evidence type="ECO:0000313" key="3">
    <source>
        <dbReference type="EMBL" id="GJN03692.1"/>
    </source>
</evidence>
<sequence>MDVPFFVSFSLILLLARYLPFALPPAARAALADTAAGPASTAKCAVSVAVAGLALLVSTTQCSSSSSGQGQHNHQECQQDEVTMEMRALWFNCAALYLGLVLGGAAVALQHRPAARVPPLLQLAVDHLAGVTETVAITALARDACVLVKVLTVKQ</sequence>
<evidence type="ECO:0000313" key="4">
    <source>
        <dbReference type="Proteomes" id="UP001054889"/>
    </source>
</evidence>
<organism evidence="3 4">
    <name type="scientific">Eleusine coracana subsp. coracana</name>
    <dbReference type="NCBI Taxonomy" id="191504"/>
    <lineage>
        <taxon>Eukaryota</taxon>
        <taxon>Viridiplantae</taxon>
        <taxon>Streptophyta</taxon>
        <taxon>Embryophyta</taxon>
        <taxon>Tracheophyta</taxon>
        <taxon>Spermatophyta</taxon>
        <taxon>Magnoliopsida</taxon>
        <taxon>Liliopsida</taxon>
        <taxon>Poales</taxon>
        <taxon>Poaceae</taxon>
        <taxon>PACMAD clade</taxon>
        <taxon>Chloridoideae</taxon>
        <taxon>Cynodonteae</taxon>
        <taxon>Eleusininae</taxon>
        <taxon>Eleusine</taxon>
    </lineage>
</organism>
<keyword evidence="1" id="KW-0472">Membrane</keyword>
<keyword evidence="2" id="KW-0732">Signal</keyword>
<keyword evidence="1" id="KW-1133">Transmembrane helix</keyword>
<gene>
    <name evidence="3" type="primary">ga21164</name>
    <name evidence="3" type="ORF">PR202_ga21164</name>
</gene>
<name>A0AAV5CYZ2_ELECO</name>
<dbReference type="EMBL" id="BQKI01000010">
    <property type="protein sequence ID" value="GJN03692.1"/>
    <property type="molecule type" value="Genomic_DNA"/>
</dbReference>
<evidence type="ECO:0000256" key="1">
    <source>
        <dbReference type="SAM" id="Phobius"/>
    </source>
</evidence>
<dbReference type="Proteomes" id="UP001054889">
    <property type="component" value="Unassembled WGS sequence"/>
</dbReference>
<feature type="chain" id="PRO_5043988711" evidence="2">
    <location>
        <begin position="30"/>
        <end position="155"/>
    </location>
</feature>
<protein>
    <submittedName>
        <fullName evidence="3">Uncharacterized protein</fullName>
    </submittedName>
</protein>